<sequence>AIGITHVVIHRENYDPENLFLIVVVSYLIFEGIYIFSFSLSAEKGFNTSSALTLWYLSILARITSIGQFASIHNSELNKDSKIKLFPGLSYIFMFGVILSLLFQPNSFTLIETDLEYYFSFENVGLLTSIIIYNSIIVIFTWIIQIRGYKNFADKKLCKFFTYF</sequence>
<name>X1B3V3_9ZZZZ</name>
<feature type="transmembrane region" description="Helical" evidence="1">
    <location>
        <begin position="124"/>
        <end position="146"/>
    </location>
</feature>
<comment type="caution">
    <text evidence="2">The sequence shown here is derived from an EMBL/GenBank/DDBJ whole genome shotgun (WGS) entry which is preliminary data.</text>
</comment>
<accession>X1B3V3</accession>
<feature type="transmembrane region" description="Helical" evidence="1">
    <location>
        <begin position="54"/>
        <end position="73"/>
    </location>
</feature>
<protein>
    <recommendedName>
        <fullName evidence="3">NADH:quinone oxidoreductase/Mrp antiporter membrane subunit domain-containing protein</fullName>
    </recommendedName>
</protein>
<organism evidence="2">
    <name type="scientific">marine sediment metagenome</name>
    <dbReference type="NCBI Taxonomy" id="412755"/>
    <lineage>
        <taxon>unclassified sequences</taxon>
        <taxon>metagenomes</taxon>
        <taxon>ecological metagenomes</taxon>
    </lineage>
</organism>
<evidence type="ECO:0008006" key="3">
    <source>
        <dbReference type="Google" id="ProtNLM"/>
    </source>
</evidence>
<keyword evidence="1" id="KW-1133">Transmembrane helix</keyword>
<gene>
    <name evidence="2" type="ORF">S01H4_35031</name>
</gene>
<keyword evidence="1" id="KW-0472">Membrane</keyword>
<dbReference type="AlphaFoldDB" id="X1B3V3"/>
<dbReference type="EMBL" id="BART01018579">
    <property type="protein sequence ID" value="GAG75957.1"/>
    <property type="molecule type" value="Genomic_DNA"/>
</dbReference>
<proteinExistence type="predicted"/>
<evidence type="ECO:0000313" key="2">
    <source>
        <dbReference type="EMBL" id="GAG75957.1"/>
    </source>
</evidence>
<feature type="non-terminal residue" evidence="2">
    <location>
        <position position="1"/>
    </location>
</feature>
<feature type="transmembrane region" description="Helical" evidence="1">
    <location>
        <begin position="19"/>
        <end position="42"/>
    </location>
</feature>
<feature type="transmembrane region" description="Helical" evidence="1">
    <location>
        <begin position="85"/>
        <end position="104"/>
    </location>
</feature>
<keyword evidence="1" id="KW-0812">Transmembrane</keyword>
<reference evidence="2" key="1">
    <citation type="journal article" date="2014" name="Front. Microbiol.">
        <title>High frequency of phylogenetically diverse reductive dehalogenase-homologous genes in deep subseafloor sedimentary metagenomes.</title>
        <authorList>
            <person name="Kawai M."/>
            <person name="Futagami T."/>
            <person name="Toyoda A."/>
            <person name="Takaki Y."/>
            <person name="Nishi S."/>
            <person name="Hori S."/>
            <person name="Arai W."/>
            <person name="Tsubouchi T."/>
            <person name="Morono Y."/>
            <person name="Uchiyama I."/>
            <person name="Ito T."/>
            <person name="Fujiyama A."/>
            <person name="Inagaki F."/>
            <person name="Takami H."/>
        </authorList>
    </citation>
    <scope>NUCLEOTIDE SEQUENCE</scope>
    <source>
        <strain evidence="2">Expedition CK06-06</strain>
    </source>
</reference>
<evidence type="ECO:0000256" key="1">
    <source>
        <dbReference type="SAM" id="Phobius"/>
    </source>
</evidence>